<gene>
    <name evidence="1" type="ORF">UFOVP345_11</name>
    <name evidence="2" type="ORF">UFOVP732_20</name>
</gene>
<protein>
    <submittedName>
        <fullName evidence="1">Uncharacterized protein</fullName>
    </submittedName>
</protein>
<dbReference type="EMBL" id="LR796353">
    <property type="protein sequence ID" value="CAB4139001.1"/>
    <property type="molecule type" value="Genomic_DNA"/>
</dbReference>
<proteinExistence type="predicted"/>
<reference evidence="1" key="1">
    <citation type="submission" date="2020-04" db="EMBL/GenBank/DDBJ databases">
        <authorList>
            <person name="Chiriac C."/>
            <person name="Salcher M."/>
            <person name="Ghai R."/>
            <person name="Kavagutti S V."/>
        </authorList>
    </citation>
    <scope>NUCLEOTIDE SEQUENCE</scope>
</reference>
<name>A0A6J5LY15_9CAUD</name>
<dbReference type="EMBL" id="LR796713">
    <property type="protein sequence ID" value="CAB4160884.1"/>
    <property type="molecule type" value="Genomic_DNA"/>
</dbReference>
<organism evidence="1">
    <name type="scientific">uncultured Caudovirales phage</name>
    <dbReference type="NCBI Taxonomy" id="2100421"/>
    <lineage>
        <taxon>Viruses</taxon>
        <taxon>Duplodnaviria</taxon>
        <taxon>Heunggongvirae</taxon>
        <taxon>Uroviricota</taxon>
        <taxon>Caudoviricetes</taxon>
        <taxon>Peduoviridae</taxon>
        <taxon>Maltschvirus</taxon>
        <taxon>Maltschvirus maltsch</taxon>
    </lineage>
</organism>
<evidence type="ECO:0000313" key="2">
    <source>
        <dbReference type="EMBL" id="CAB4160884.1"/>
    </source>
</evidence>
<sequence>MTDTKSEPLTHLNLDCDFMGFTAAGSGDRLFVKASEILAFEINSETQRVSVVMKNGSVVQVNDTMHEIAGIAATSRW</sequence>
<evidence type="ECO:0000313" key="1">
    <source>
        <dbReference type="EMBL" id="CAB4139001.1"/>
    </source>
</evidence>
<accession>A0A6J5LY15</accession>